<evidence type="ECO:0000313" key="6">
    <source>
        <dbReference type="Proteomes" id="UP000029391"/>
    </source>
</evidence>
<dbReference type="Gene3D" id="1.10.8.350">
    <property type="entry name" value="Bacterial muramidase"/>
    <property type="match status" value="1"/>
</dbReference>
<sequence length="397" mass="42001">MRPILRSSFSTLLLAGVSACAQTPTATRSADAAPAPVAVADAAAPAADAKPPAAAPMPTPAAATPPSVVDAPPPADWPADADLATRRAAFVDYATGKYDLTRAEVEAWLAQAQYRQSIVDAMSRPAEAVRTWATYRPIFISDARIAGGRRFLQQNREALAKVAADTGVPAEAIVAIIGVETSYGGNTGSYRVLDALYTLGFFYPSSGDAGKRPRELQRGAFFRDELAQAILLAKEERLDLATMKGSYAGAMGMGQFMPSSYRAYARDGDGDGRRDLFTSLPDVFASVANYFVAHGWQRGQPVVARAVADAGAAPFTPDTLEPAFSAAELAAKGYRADAAPADLGATLVTFEGAAGTEHWFGFRNFYVITRYNRSPMYAMAVWQLAQEIAGTPVASAP</sequence>
<feature type="region of interest" description="Disordered" evidence="2">
    <location>
        <begin position="49"/>
        <end position="78"/>
    </location>
</feature>
<evidence type="ECO:0000259" key="4">
    <source>
        <dbReference type="Pfam" id="PF13406"/>
    </source>
</evidence>
<dbReference type="InterPro" id="IPR043426">
    <property type="entry name" value="MltB-like"/>
</dbReference>
<dbReference type="NCBIfam" id="TIGR02282">
    <property type="entry name" value="MltB"/>
    <property type="match status" value="1"/>
</dbReference>
<comment type="caution">
    <text evidence="5">The sequence shown here is derived from an EMBL/GenBank/DDBJ whole genome shotgun (WGS) entry which is preliminary data.</text>
</comment>
<keyword evidence="6" id="KW-1185">Reference proteome</keyword>
<protein>
    <recommendedName>
        <fullName evidence="4">Transglycosylase SLT domain-containing protein</fullName>
    </recommendedName>
</protein>
<dbReference type="PROSITE" id="PS51257">
    <property type="entry name" value="PROKAR_LIPOPROTEIN"/>
    <property type="match status" value="1"/>
</dbReference>
<dbReference type="STRING" id="1121013.GCA_000426365_01846"/>
<name>A0A091C0F1_9GAMM</name>
<dbReference type="GO" id="GO:0008933">
    <property type="term" value="F:peptidoglycan lytic transglycosylase activity"/>
    <property type="evidence" value="ECO:0007669"/>
    <property type="project" value="TreeGrafter"/>
</dbReference>
<dbReference type="GO" id="GO:0009253">
    <property type="term" value="P:peptidoglycan catabolic process"/>
    <property type="evidence" value="ECO:0007669"/>
    <property type="project" value="TreeGrafter"/>
</dbReference>
<feature type="compositionally biased region" description="Low complexity" evidence="2">
    <location>
        <begin position="60"/>
        <end position="70"/>
    </location>
</feature>
<dbReference type="eggNOG" id="COG2951">
    <property type="taxonomic scope" value="Bacteria"/>
</dbReference>
<evidence type="ECO:0000256" key="1">
    <source>
        <dbReference type="PIRSR" id="PIRSR611757-1"/>
    </source>
</evidence>
<dbReference type="Gene3D" id="1.10.530.10">
    <property type="match status" value="1"/>
</dbReference>
<gene>
    <name evidence="5" type="ORF">P873_08265</name>
</gene>
<dbReference type="SUPFAM" id="SSF53955">
    <property type="entry name" value="Lysozyme-like"/>
    <property type="match status" value="1"/>
</dbReference>
<proteinExistence type="predicted"/>
<dbReference type="PANTHER" id="PTHR30163">
    <property type="entry name" value="MEMBRANE-BOUND LYTIC MUREIN TRANSGLYCOSYLASE B"/>
    <property type="match status" value="1"/>
</dbReference>
<dbReference type="EMBL" id="AWXU01000024">
    <property type="protein sequence ID" value="KFN50110.1"/>
    <property type="molecule type" value="Genomic_DNA"/>
</dbReference>
<feature type="chain" id="PRO_5001871746" description="Transglycosylase SLT domain-containing protein" evidence="3">
    <location>
        <begin position="22"/>
        <end position="397"/>
    </location>
</feature>
<dbReference type="InterPro" id="IPR023346">
    <property type="entry name" value="Lysozyme-like_dom_sf"/>
</dbReference>
<dbReference type="Proteomes" id="UP000029391">
    <property type="component" value="Unassembled WGS sequence"/>
</dbReference>
<feature type="active site" evidence="1">
    <location>
        <position position="180"/>
    </location>
</feature>
<dbReference type="InterPro" id="IPR011757">
    <property type="entry name" value="Lytic_transglycosylase_MltB"/>
</dbReference>
<reference evidence="5 6" key="1">
    <citation type="submission" date="2013-09" db="EMBL/GenBank/DDBJ databases">
        <title>Genome sequencing of Arenimonas composti.</title>
        <authorList>
            <person name="Chen F."/>
            <person name="Wang G."/>
        </authorList>
    </citation>
    <scope>NUCLEOTIDE SEQUENCE [LARGE SCALE GENOMIC DNA]</scope>
    <source>
        <strain evidence="5 6">TR7-09</strain>
    </source>
</reference>
<dbReference type="PANTHER" id="PTHR30163:SF9">
    <property type="entry name" value="MEMBRANE-BOUND LYTIC MUREIN TRANSGLYCOSYLASE B"/>
    <property type="match status" value="1"/>
</dbReference>
<organism evidence="5 6">
    <name type="scientific">Arenimonas composti TR7-09 = DSM 18010</name>
    <dbReference type="NCBI Taxonomy" id="1121013"/>
    <lineage>
        <taxon>Bacteria</taxon>
        <taxon>Pseudomonadati</taxon>
        <taxon>Pseudomonadota</taxon>
        <taxon>Gammaproteobacteria</taxon>
        <taxon>Lysobacterales</taxon>
        <taxon>Lysobacteraceae</taxon>
        <taxon>Arenimonas</taxon>
    </lineage>
</organism>
<dbReference type="FunFam" id="1.10.8.350:FF:000001">
    <property type="entry name" value="Lytic murein transglycosylase B"/>
    <property type="match status" value="1"/>
</dbReference>
<evidence type="ECO:0000256" key="3">
    <source>
        <dbReference type="SAM" id="SignalP"/>
    </source>
</evidence>
<accession>A0A091C0F1</accession>
<dbReference type="InterPro" id="IPR031304">
    <property type="entry name" value="SLT_2"/>
</dbReference>
<keyword evidence="3" id="KW-0732">Signal</keyword>
<feature type="domain" description="Transglycosylase SLT" evidence="4">
    <location>
        <begin position="92"/>
        <end position="386"/>
    </location>
</feature>
<evidence type="ECO:0000256" key="2">
    <source>
        <dbReference type="SAM" id="MobiDB-lite"/>
    </source>
</evidence>
<evidence type="ECO:0000313" key="5">
    <source>
        <dbReference type="EMBL" id="KFN50110.1"/>
    </source>
</evidence>
<feature type="signal peptide" evidence="3">
    <location>
        <begin position="1"/>
        <end position="21"/>
    </location>
</feature>
<dbReference type="AlphaFoldDB" id="A0A091C0F1"/>
<dbReference type="Pfam" id="PF13406">
    <property type="entry name" value="SLT_2"/>
    <property type="match status" value="1"/>
</dbReference>